<name>A0ABM3V350_MUSDO</name>
<dbReference type="Pfam" id="PF00858">
    <property type="entry name" value="ASC"/>
    <property type="match status" value="1"/>
</dbReference>
<evidence type="ECO:0000256" key="9">
    <source>
        <dbReference type="ARBA" id="ARBA00023136"/>
    </source>
</evidence>
<dbReference type="InterPro" id="IPR001873">
    <property type="entry name" value="ENaC"/>
</dbReference>
<reference evidence="14" key="1">
    <citation type="submission" date="2025-08" db="UniProtKB">
        <authorList>
            <consortium name="RefSeq"/>
        </authorList>
    </citation>
    <scope>IDENTIFICATION</scope>
    <source>
        <strain evidence="14">Aabys</strain>
        <tissue evidence="14">Whole body</tissue>
    </source>
</reference>
<keyword evidence="13" id="KW-1185">Reference proteome</keyword>
<evidence type="ECO:0000256" key="3">
    <source>
        <dbReference type="ARBA" id="ARBA00022448"/>
    </source>
</evidence>
<evidence type="ECO:0000256" key="2">
    <source>
        <dbReference type="ARBA" id="ARBA00007193"/>
    </source>
</evidence>
<keyword evidence="9" id="KW-0472">Membrane</keyword>
<keyword evidence="6" id="KW-1133">Transmembrane helix</keyword>
<keyword evidence="11 12" id="KW-0407">Ion channel</keyword>
<evidence type="ECO:0000313" key="13">
    <source>
        <dbReference type="Proteomes" id="UP001652621"/>
    </source>
</evidence>
<dbReference type="Proteomes" id="UP001652621">
    <property type="component" value="Unplaced"/>
</dbReference>
<dbReference type="GeneID" id="131803142"/>
<evidence type="ECO:0000256" key="5">
    <source>
        <dbReference type="ARBA" id="ARBA00022692"/>
    </source>
</evidence>
<keyword evidence="8 12" id="KW-0406">Ion transport</keyword>
<keyword evidence="3 12" id="KW-0813">Transport</keyword>
<sequence>MLLLVFRLREEQPLVTVVETAHLPIYAIRFPALAVCPFNHINWIRYHAAERKYLPRNATKEMREAFYHLLVAMEHVAFDYLTPIGKLLKRGPLPPVISDIPLYDLSLYMAFRCNEVFVWCEFDTTKYDCCKLFIRERTDMGVCLVFNSLVSEESKVKKIADPSYPWRVRDSGETSGLTFMLRQNASYVRPNSTAPFRFSLLIKQSEEWTQQLYHHFYPNTNADVMITPILTETASEARLIDPEKQ</sequence>
<evidence type="ECO:0000256" key="4">
    <source>
        <dbReference type="ARBA" id="ARBA00022461"/>
    </source>
</evidence>
<evidence type="ECO:0000256" key="10">
    <source>
        <dbReference type="ARBA" id="ARBA00023201"/>
    </source>
</evidence>
<keyword evidence="5 12" id="KW-0812">Transmembrane</keyword>
<dbReference type="Gene3D" id="2.60.470.10">
    <property type="entry name" value="Acid-sensing ion channels like domains"/>
    <property type="match status" value="1"/>
</dbReference>
<evidence type="ECO:0000256" key="7">
    <source>
        <dbReference type="ARBA" id="ARBA00023053"/>
    </source>
</evidence>
<evidence type="ECO:0000256" key="6">
    <source>
        <dbReference type="ARBA" id="ARBA00022989"/>
    </source>
</evidence>
<organism evidence="13 14">
    <name type="scientific">Musca domestica</name>
    <name type="common">House fly</name>
    <dbReference type="NCBI Taxonomy" id="7370"/>
    <lineage>
        <taxon>Eukaryota</taxon>
        <taxon>Metazoa</taxon>
        <taxon>Ecdysozoa</taxon>
        <taxon>Arthropoda</taxon>
        <taxon>Hexapoda</taxon>
        <taxon>Insecta</taxon>
        <taxon>Pterygota</taxon>
        <taxon>Neoptera</taxon>
        <taxon>Endopterygota</taxon>
        <taxon>Diptera</taxon>
        <taxon>Brachycera</taxon>
        <taxon>Muscomorpha</taxon>
        <taxon>Muscoidea</taxon>
        <taxon>Muscidae</taxon>
        <taxon>Musca</taxon>
    </lineage>
</organism>
<evidence type="ECO:0000256" key="12">
    <source>
        <dbReference type="RuleBase" id="RU000679"/>
    </source>
</evidence>
<proteinExistence type="inferred from homology"/>
<keyword evidence="10 12" id="KW-0739">Sodium transport</keyword>
<evidence type="ECO:0000256" key="11">
    <source>
        <dbReference type="ARBA" id="ARBA00023303"/>
    </source>
</evidence>
<gene>
    <name evidence="14" type="primary">LOC131803142</name>
</gene>
<keyword evidence="7" id="KW-0915">Sodium</keyword>
<comment type="subcellular location">
    <subcellularLocation>
        <location evidence="1">Membrane</location>
        <topology evidence="1">Multi-pass membrane protein</topology>
    </subcellularLocation>
</comment>
<evidence type="ECO:0000313" key="14">
    <source>
        <dbReference type="RefSeq" id="XP_058980199.1"/>
    </source>
</evidence>
<comment type="similarity">
    <text evidence="2 12">Belongs to the amiloride-sensitive sodium channel (TC 1.A.6) family.</text>
</comment>
<accession>A0ABM3V350</accession>
<evidence type="ECO:0000256" key="8">
    <source>
        <dbReference type="ARBA" id="ARBA00023065"/>
    </source>
</evidence>
<evidence type="ECO:0000256" key="1">
    <source>
        <dbReference type="ARBA" id="ARBA00004141"/>
    </source>
</evidence>
<dbReference type="RefSeq" id="XP_058980199.1">
    <property type="nucleotide sequence ID" value="XM_059124216.1"/>
</dbReference>
<keyword evidence="4 12" id="KW-0894">Sodium channel</keyword>
<protein>
    <submittedName>
        <fullName evidence="14">Pickpocket protein 19-like</fullName>
    </submittedName>
</protein>